<protein>
    <submittedName>
        <fullName evidence="3">Uncharacterized protein</fullName>
    </submittedName>
</protein>
<dbReference type="EMBL" id="KQ090432">
    <property type="protein sequence ID" value="KMS95830.1"/>
    <property type="molecule type" value="Genomic_DNA"/>
</dbReference>
<keyword evidence="2" id="KW-0802">TPR repeat</keyword>
<dbReference type="PANTHER" id="PTHR22904:SF533">
    <property type="entry name" value="HSP70-HSP90 ORGANIZING PROTEIN 3"/>
    <property type="match status" value="1"/>
</dbReference>
<evidence type="ECO:0000256" key="1">
    <source>
        <dbReference type="ARBA" id="ARBA00022737"/>
    </source>
</evidence>
<dbReference type="InterPro" id="IPR011990">
    <property type="entry name" value="TPR-like_helical_dom_sf"/>
</dbReference>
<evidence type="ECO:0000256" key="2">
    <source>
        <dbReference type="ARBA" id="ARBA00022803"/>
    </source>
</evidence>
<reference evidence="3 4" key="1">
    <citation type="journal article" date="2014" name="Nature">
        <title>The genome of the recently domesticated crop plant sugar beet (Beta vulgaris).</title>
        <authorList>
            <person name="Dohm J.C."/>
            <person name="Minoche A.E."/>
            <person name="Holtgrawe D."/>
            <person name="Capella-Gutierrez S."/>
            <person name="Zakrzewski F."/>
            <person name="Tafer H."/>
            <person name="Rupp O."/>
            <person name="Sorensen T.R."/>
            <person name="Stracke R."/>
            <person name="Reinhardt R."/>
            <person name="Goesmann A."/>
            <person name="Kraft T."/>
            <person name="Schulz B."/>
            <person name="Stadler P.F."/>
            <person name="Schmidt T."/>
            <person name="Gabaldon T."/>
            <person name="Lehrach H."/>
            <person name="Weisshaar B."/>
            <person name="Himmelbauer H."/>
        </authorList>
    </citation>
    <scope>NUCLEOTIDE SEQUENCE [LARGE SCALE GENOMIC DNA]</scope>
    <source>
        <tissue evidence="3">Taproot</tissue>
    </source>
</reference>
<sequence>MGKYDECIKDCDQAVKRGRDRRSDYKMVVTALIRKETALVKLAKTSKDYEQAIEVFRKALIEYRNPDTLKKVNDAEIAKKELEQQE</sequence>
<dbReference type="SUPFAM" id="SSF48452">
    <property type="entry name" value="TPR-like"/>
    <property type="match status" value="1"/>
</dbReference>
<dbReference type="OrthoDB" id="1745898at2759"/>
<dbReference type="Gene3D" id="1.25.40.10">
    <property type="entry name" value="Tetratricopeptide repeat domain"/>
    <property type="match status" value="1"/>
</dbReference>
<dbReference type="Gramene" id="KMS95830">
    <property type="protein sequence ID" value="KMS95830"/>
    <property type="gene ID" value="BVRB_004540"/>
</dbReference>
<name>A0A0J8DY81_BETVV</name>
<evidence type="ECO:0000313" key="3">
    <source>
        <dbReference type="EMBL" id="KMS95830.1"/>
    </source>
</evidence>
<accession>A0A0J8DY81</accession>
<gene>
    <name evidence="3" type="ORF">BVRB_004540</name>
</gene>
<dbReference type="PANTHER" id="PTHR22904">
    <property type="entry name" value="TPR REPEAT CONTAINING PROTEIN"/>
    <property type="match status" value="1"/>
</dbReference>
<dbReference type="GO" id="GO:0051879">
    <property type="term" value="F:Hsp90 protein binding"/>
    <property type="evidence" value="ECO:0007669"/>
    <property type="project" value="TreeGrafter"/>
</dbReference>
<dbReference type="Proteomes" id="UP000035740">
    <property type="component" value="Unassembled WGS sequence"/>
</dbReference>
<dbReference type="AlphaFoldDB" id="A0A0J8DY81"/>
<proteinExistence type="predicted"/>
<keyword evidence="1" id="KW-0677">Repeat</keyword>
<evidence type="ECO:0000313" key="4">
    <source>
        <dbReference type="Proteomes" id="UP000035740"/>
    </source>
</evidence>
<keyword evidence="4" id="KW-1185">Reference proteome</keyword>
<organism evidence="3 4">
    <name type="scientific">Beta vulgaris subsp. vulgaris</name>
    <name type="common">Beet</name>
    <dbReference type="NCBI Taxonomy" id="3555"/>
    <lineage>
        <taxon>Eukaryota</taxon>
        <taxon>Viridiplantae</taxon>
        <taxon>Streptophyta</taxon>
        <taxon>Embryophyta</taxon>
        <taxon>Tracheophyta</taxon>
        <taxon>Spermatophyta</taxon>
        <taxon>Magnoliopsida</taxon>
        <taxon>eudicotyledons</taxon>
        <taxon>Gunneridae</taxon>
        <taxon>Pentapetalae</taxon>
        <taxon>Caryophyllales</taxon>
        <taxon>Chenopodiaceae</taxon>
        <taxon>Betoideae</taxon>
        <taxon>Beta</taxon>
    </lineage>
</organism>